<organism evidence="13 14">
    <name type="scientific">Bacillus selenitireducens (strain ATCC 700615 / DSM 15326 / MLS10)</name>
    <dbReference type="NCBI Taxonomy" id="439292"/>
    <lineage>
        <taxon>Bacteria</taxon>
        <taxon>Bacillati</taxon>
        <taxon>Bacillota</taxon>
        <taxon>Bacilli</taxon>
        <taxon>Bacillales</taxon>
        <taxon>Bacillaceae</taxon>
        <taxon>Salisediminibacterium</taxon>
    </lineage>
</organism>
<feature type="binding site" evidence="10">
    <location>
        <position position="265"/>
    </location>
    <ligand>
        <name>glycerol</name>
        <dbReference type="ChEBI" id="CHEBI:17754"/>
    </ligand>
</feature>
<evidence type="ECO:0000313" key="14">
    <source>
        <dbReference type="Proteomes" id="UP000000271"/>
    </source>
</evidence>
<feature type="binding site" evidence="10">
    <location>
        <position position="249"/>
    </location>
    <ligand>
        <name>glycerol</name>
        <dbReference type="ChEBI" id="CHEBI:17754"/>
    </ligand>
</feature>
<dbReference type="HOGENOM" id="CLU_038362_0_1_9"/>
<dbReference type="SUPFAM" id="SSF56796">
    <property type="entry name" value="Dehydroquinate synthase-like"/>
    <property type="match status" value="1"/>
</dbReference>
<evidence type="ECO:0000256" key="5">
    <source>
        <dbReference type="ARBA" id="ARBA00023002"/>
    </source>
</evidence>
<evidence type="ECO:0000256" key="12">
    <source>
        <dbReference type="PIRSR" id="PIRSR000112-3"/>
    </source>
</evidence>
<keyword evidence="7" id="KW-0443">Lipid metabolism</keyword>
<dbReference type="InterPro" id="IPR032837">
    <property type="entry name" value="G1PDH"/>
</dbReference>
<evidence type="ECO:0000313" key="13">
    <source>
        <dbReference type="EMBL" id="ADH99440.1"/>
    </source>
</evidence>
<evidence type="ECO:0000256" key="11">
    <source>
        <dbReference type="PIRSR" id="PIRSR000112-2"/>
    </source>
</evidence>
<dbReference type="Gene3D" id="3.40.50.1970">
    <property type="match status" value="1"/>
</dbReference>
<dbReference type="EC" id="1.1.1.261" evidence="13"/>
<dbReference type="Gene3D" id="1.20.1090.10">
    <property type="entry name" value="Dehydroquinate synthase-like - alpha domain"/>
    <property type="match status" value="1"/>
</dbReference>
<dbReference type="EMBL" id="CP001791">
    <property type="protein sequence ID" value="ADH99440.1"/>
    <property type="molecule type" value="Genomic_DNA"/>
</dbReference>
<keyword evidence="6 12" id="KW-0520">NAD</keyword>
<evidence type="ECO:0000256" key="7">
    <source>
        <dbReference type="ARBA" id="ARBA00023098"/>
    </source>
</evidence>
<gene>
    <name evidence="13" type="ordered locus">Bsel_1936</name>
</gene>
<comment type="cofactor">
    <cofactor evidence="10">
        <name>Zn(2+)</name>
        <dbReference type="ChEBI" id="CHEBI:29105"/>
    </cofactor>
    <text evidence="10">Binds 1 zinc ion per subunit.</text>
</comment>
<dbReference type="Proteomes" id="UP000000271">
    <property type="component" value="Chromosome"/>
</dbReference>
<feature type="binding site" evidence="12">
    <location>
        <begin position="96"/>
        <end position="100"/>
    </location>
    <ligand>
        <name>NAD(+)</name>
        <dbReference type="ChEBI" id="CHEBI:57540"/>
    </ligand>
</feature>
<dbReference type="PIRSF" id="PIRSF000112">
    <property type="entry name" value="Glycerol_dehydrogenase"/>
    <property type="match status" value="1"/>
</dbReference>
<keyword evidence="3 10" id="KW-0479">Metal-binding</keyword>
<dbReference type="GO" id="GO:0046872">
    <property type="term" value="F:metal ion binding"/>
    <property type="evidence" value="ECO:0007669"/>
    <property type="project" value="UniProtKB-KW"/>
</dbReference>
<keyword evidence="8" id="KW-0594">Phospholipid biosynthesis</keyword>
<evidence type="ECO:0000256" key="10">
    <source>
        <dbReference type="PIRSR" id="PIRSR000112-1"/>
    </source>
</evidence>
<dbReference type="GO" id="GO:0050492">
    <property type="term" value="F:glycerol-1-phosphate dehydrogenase [NAD(P)+] activity"/>
    <property type="evidence" value="ECO:0007669"/>
    <property type="project" value="UniProtKB-EC"/>
</dbReference>
<keyword evidence="2" id="KW-0444">Lipid biosynthesis</keyword>
<dbReference type="eggNOG" id="COG0371">
    <property type="taxonomic scope" value="Bacteria"/>
</dbReference>
<keyword evidence="9" id="KW-1208">Phospholipid metabolism</keyword>
<evidence type="ECO:0000256" key="4">
    <source>
        <dbReference type="ARBA" id="ARBA00022857"/>
    </source>
</evidence>
<keyword evidence="14" id="KW-1185">Reference proteome</keyword>
<sequence length="354" mass="39248">MSHSGMSIPIPDILEIGHGTMQTLSGHCVENEFHKVGVLFDAFSKSFLEEKISSDLSEQGISVTTVEMTGNEDIHVLISEAFRLDRFDCLIAAGGGAVIDAGKYMAFSRRVPFISIPTSPSNDGFSSSNCSLMVDGKKTTVPAAIPYGVIADLDIIEHAPLPMILAGTGDLMSNITAMHDWYYEERQGAASVHAFAAMLSKKGVNSFIRTPMQDIRNTLFLKELISSMTMGGIATMISGNSSPISGSEHMISHALDQTAEQPLIHGLQVGLATYLMALVHDYRYERMRKVFHRTGFFEHIKTLPLKRSEWERAIDLAPEMKPKRRTYLHEAEHRRQAKLFLHSDKILNDCFSGR</sequence>
<evidence type="ECO:0000256" key="3">
    <source>
        <dbReference type="ARBA" id="ARBA00022723"/>
    </source>
</evidence>
<keyword evidence="4" id="KW-0521">NADP</keyword>
<dbReference type="PANTHER" id="PTHR43616:SF5">
    <property type="entry name" value="GLYCEROL DEHYDROGENASE 1"/>
    <property type="match status" value="1"/>
</dbReference>
<feature type="binding site" evidence="11">
    <location>
        <position position="123"/>
    </location>
    <ligand>
        <name>glycerol</name>
        <dbReference type="ChEBI" id="CHEBI:17754"/>
    </ligand>
</feature>
<dbReference type="STRING" id="439292.Bsel_1936"/>
<keyword evidence="1" id="KW-0963">Cytoplasm</keyword>
<proteinExistence type="predicted"/>
<evidence type="ECO:0000256" key="2">
    <source>
        <dbReference type="ARBA" id="ARBA00022516"/>
    </source>
</evidence>
<evidence type="ECO:0000256" key="1">
    <source>
        <dbReference type="ARBA" id="ARBA00022490"/>
    </source>
</evidence>
<dbReference type="KEGG" id="bse:Bsel_1936"/>
<dbReference type="Pfam" id="PF13685">
    <property type="entry name" value="Fe-ADH_2"/>
    <property type="match status" value="1"/>
</dbReference>
<dbReference type="InterPro" id="IPR016205">
    <property type="entry name" value="Glycerol_DH"/>
</dbReference>
<keyword evidence="5 13" id="KW-0560">Oxidoreductase</keyword>
<dbReference type="CDD" id="cd08174">
    <property type="entry name" value="G1PDH-like"/>
    <property type="match status" value="1"/>
</dbReference>
<feature type="binding site" evidence="12">
    <location>
        <begin position="118"/>
        <end position="121"/>
    </location>
    <ligand>
        <name>NAD(+)</name>
        <dbReference type="ChEBI" id="CHEBI:57540"/>
    </ligand>
</feature>
<keyword evidence="10" id="KW-0862">Zinc</keyword>
<dbReference type="PANTHER" id="PTHR43616">
    <property type="entry name" value="GLYCEROL DEHYDROGENASE"/>
    <property type="match status" value="1"/>
</dbReference>
<evidence type="ECO:0000256" key="6">
    <source>
        <dbReference type="ARBA" id="ARBA00023027"/>
    </source>
</evidence>
<accession>D6XUF4</accession>
<evidence type="ECO:0000256" key="9">
    <source>
        <dbReference type="ARBA" id="ARBA00023264"/>
    </source>
</evidence>
<name>D6XUF4_BACIE</name>
<protein>
    <submittedName>
        <fullName evidence="13">Glycerol-1-phosphate dehydrogenase (NAD(P)(+))</fullName>
        <ecNumber evidence="13">1.1.1.261</ecNumber>
    </submittedName>
</protein>
<dbReference type="GO" id="GO:0008654">
    <property type="term" value="P:phospholipid biosynthetic process"/>
    <property type="evidence" value="ECO:0007669"/>
    <property type="project" value="UniProtKB-KW"/>
</dbReference>
<reference evidence="13" key="1">
    <citation type="submission" date="2009-10" db="EMBL/GenBank/DDBJ databases">
        <title>Complete sequence of Bacillus selenitireducens MLS10.</title>
        <authorList>
            <consortium name="US DOE Joint Genome Institute"/>
            <person name="Lucas S."/>
            <person name="Copeland A."/>
            <person name="Lapidus A."/>
            <person name="Glavina del Rio T."/>
            <person name="Dalin E."/>
            <person name="Tice H."/>
            <person name="Bruce D."/>
            <person name="Goodwin L."/>
            <person name="Pitluck S."/>
            <person name="Sims D."/>
            <person name="Brettin T."/>
            <person name="Detter J.C."/>
            <person name="Han C."/>
            <person name="Larimer F."/>
            <person name="Land M."/>
            <person name="Hauser L."/>
            <person name="Kyrpides N."/>
            <person name="Ovchinnikova G."/>
            <person name="Stolz J."/>
        </authorList>
    </citation>
    <scope>NUCLEOTIDE SEQUENCE [LARGE SCALE GENOMIC DNA]</scope>
    <source>
        <strain evidence="13">MLS10</strain>
    </source>
</reference>
<feature type="binding site" evidence="12">
    <location>
        <position position="127"/>
    </location>
    <ligand>
        <name>NAD(+)</name>
        <dbReference type="ChEBI" id="CHEBI:57540"/>
    </ligand>
</feature>
<dbReference type="AlphaFoldDB" id="D6XUF4"/>
<evidence type="ECO:0000256" key="8">
    <source>
        <dbReference type="ARBA" id="ARBA00023209"/>
    </source>
</evidence>
<feature type="binding site" evidence="10">
    <location>
        <position position="170"/>
    </location>
    <ligand>
        <name>glycerol</name>
        <dbReference type="ChEBI" id="CHEBI:17754"/>
    </ligand>
</feature>